<dbReference type="SUPFAM" id="SSF102705">
    <property type="entry name" value="NIF3 (NGG1p interacting factor 3)-like"/>
    <property type="match status" value="1"/>
</dbReference>
<evidence type="ECO:0000256" key="1">
    <source>
        <dbReference type="ARBA" id="ARBA00006964"/>
    </source>
</evidence>
<keyword evidence="6" id="KW-1185">Reference proteome</keyword>
<evidence type="ECO:0000313" key="5">
    <source>
        <dbReference type="EMBL" id="MFD2116106.1"/>
    </source>
</evidence>
<protein>
    <recommendedName>
        <fullName evidence="2 4">GTP cyclohydrolase 1 type 2 homolog</fullName>
    </recommendedName>
</protein>
<dbReference type="PIRSF" id="PIRSF037489">
    <property type="entry name" value="UCP037489_NIF3_YqfO"/>
    <property type="match status" value="1"/>
</dbReference>
<evidence type="ECO:0000256" key="4">
    <source>
        <dbReference type="PIRNR" id="PIRNR037489"/>
    </source>
</evidence>
<evidence type="ECO:0000256" key="3">
    <source>
        <dbReference type="ARBA" id="ARBA00022723"/>
    </source>
</evidence>
<sequence length="375" mass="40589">MLINGQTLIQHLDRLAPKKMAVEHDRIGLQVGTLNKSITTALVTLDVTDAVVEEAIAKGAELIIAHHAIIFRPLPKIDTATASGKLIEKLIKHDIAVYIAHTNLDVATGGVNDWLADRLGIQEANRSFLEEVYTDRWLKLVVYVPKPHLEAVQQAIWQAGGGQLGNYSECSFTVDGTGTFKAGEGATPFSGSIDQLHHAEEVKLETVIAASLQSKIVQAMIKAHPYEEVAYDLFPNEIKGTSYGLGRMGRLAESTTLGEYAEEVKKALQLSAVRIVGNVQTKVAKVAVLGGSGAKYVNKAKFAGADTIVTGDIDFHTAQDALADGMTIIDAGHHIEQIMITELANWLSHQITTYNNKVTTTIVASTINTDPFQFI</sequence>
<dbReference type="EMBL" id="JBHUHO010000029">
    <property type="protein sequence ID" value="MFD2116106.1"/>
    <property type="molecule type" value="Genomic_DNA"/>
</dbReference>
<dbReference type="RefSeq" id="WP_377771934.1">
    <property type="nucleotide sequence ID" value="NZ_JBHUHO010000029.1"/>
</dbReference>
<dbReference type="Pfam" id="PF01784">
    <property type="entry name" value="DUF34_NIF3"/>
    <property type="match status" value="1"/>
</dbReference>
<gene>
    <name evidence="5" type="ORF">ACFSJH_10260</name>
</gene>
<comment type="caution">
    <text evidence="5">The sequence shown here is derived from an EMBL/GenBank/DDBJ whole genome shotgun (WGS) entry which is preliminary data.</text>
</comment>
<dbReference type="InterPro" id="IPR036069">
    <property type="entry name" value="DUF34/NIF3_sf"/>
</dbReference>
<proteinExistence type="inferred from homology"/>
<comment type="similarity">
    <text evidence="1 4">Belongs to the GTP cyclohydrolase I type 2/NIF3 family.</text>
</comment>
<dbReference type="PANTHER" id="PTHR13799">
    <property type="entry name" value="NGG1 INTERACTING FACTOR 3"/>
    <property type="match status" value="1"/>
</dbReference>
<dbReference type="PANTHER" id="PTHR13799:SF14">
    <property type="entry name" value="GTP CYCLOHYDROLASE 1 TYPE 2 HOMOLOG"/>
    <property type="match status" value="1"/>
</dbReference>
<keyword evidence="3 4" id="KW-0479">Metal-binding</keyword>
<dbReference type="Proteomes" id="UP001597362">
    <property type="component" value="Unassembled WGS sequence"/>
</dbReference>
<name>A0ABW4YKA6_9BACL</name>
<organism evidence="5 6">
    <name type="scientific">Paenibacillus yanchengensis</name>
    <dbReference type="NCBI Taxonomy" id="2035833"/>
    <lineage>
        <taxon>Bacteria</taxon>
        <taxon>Bacillati</taxon>
        <taxon>Bacillota</taxon>
        <taxon>Bacilli</taxon>
        <taxon>Bacillales</taxon>
        <taxon>Paenibacillaceae</taxon>
        <taxon>Paenibacillus</taxon>
    </lineage>
</organism>
<evidence type="ECO:0000313" key="6">
    <source>
        <dbReference type="Proteomes" id="UP001597362"/>
    </source>
</evidence>
<dbReference type="NCBIfam" id="TIGR00486">
    <property type="entry name" value="YbgI_SA1388"/>
    <property type="match status" value="1"/>
</dbReference>
<dbReference type="InterPro" id="IPR015867">
    <property type="entry name" value="N-reg_PII/ATP_PRibTrfase_C"/>
</dbReference>
<dbReference type="InterPro" id="IPR002678">
    <property type="entry name" value="DUF34/NIF3"/>
</dbReference>
<accession>A0ABW4YKA6</accession>
<dbReference type="InterPro" id="IPR017221">
    <property type="entry name" value="DUF34/NIF3_bac"/>
</dbReference>
<dbReference type="Gene3D" id="3.30.70.120">
    <property type="match status" value="1"/>
</dbReference>
<reference evidence="6" key="1">
    <citation type="journal article" date="2019" name="Int. J. Syst. Evol. Microbiol.">
        <title>The Global Catalogue of Microorganisms (GCM) 10K type strain sequencing project: providing services to taxonomists for standard genome sequencing and annotation.</title>
        <authorList>
            <consortium name="The Broad Institute Genomics Platform"/>
            <consortium name="The Broad Institute Genome Sequencing Center for Infectious Disease"/>
            <person name="Wu L."/>
            <person name="Ma J."/>
        </authorList>
    </citation>
    <scope>NUCLEOTIDE SEQUENCE [LARGE SCALE GENOMIC DNA]</scope>
    <source>
        <strain evidence="6">GH52</strain>
    </source>
</reference>
<dbReference type="Gene3D" id="3.40.1390.30">
    <property type="entry name" value="NIF3 (NGG1p interacting factor 3)-like"/>
    <property type="match status" value="1"/>
</dbReference>
<evidence type="ECO:0000256" key="2">
    <source>
        <dbReference type="ARBA" id="ARBA00022112"/>
    </source>
</evidence>